<proteinExistence type="predicted"/>
<evidence type="ECO:0000313" key="2">
    <source>
        <dbReference type="Proteomes" id="UP000264492"/>
    </source>
</evidence>
<name>A0A371K451_9GAMM</name>
<sequence length="84" mass="9710">MPDKERRRNNAQADDAQLRAGLTPEQLATLATLEHFRWTLRFVRRPLFQIPVPVVFHADGRYAVLEPDGSVNDNPGFEIRRPEE</sequence>
<gene>
    <name evidence="1" type="ORF">DX914_06185</name>
</gene>
<accession>A0A371K451</accession>
<protein>
    <submittedName>
        <fullName evidence="1">Uncharacterized protein</fullName>
    </submittedName>
</protein>
<dbReference type="RefSeq" id="WP_115858149.1">
    <property type="nucleotide sequence ID" value="NZ_QTSU01000001.1"/>
</dbReference>
<dbReference type="OrthoDB" id="6025219at2"/>
<reference evidence="1 2" key="1">
    <citation type="submission" date="2018-08" db="EMBL/GenBank/DDBJ databases">
        <title>Lysobacter sp. zong2l5, whole genome shotgun sequence.</title>
        <authorList>
            <person name="Zhang X."/>
            <person name="Feng G."/>
            <person name="Zhu H."/>
        </authorList>
    </citation>
    <scope>NUCLEOTIDE SEQUENCE [LARGE SCALE GENOMIC DNA]</scope>
    <source>
        <strain evidence="2">zong2l5</strain>
    </source>
</reference>
<dbReference type="Proteomes" id="UP000264492">
    <property type="component" value="Unassembled WGS sequence"/>
</dbReference>
<keyword evidence="2" id="KW-1185">Reference proteome</keyword>
<evidence type="ECO:0000313" key="1">
    <source>
        <dbReference type="EMBL" id="RDZ28711.1"/>
    </source>
</evidence>
<comment type="caution">
    <text evidence="1">The sequence shown here is derived from an EMBL/GenBank/DDBJ whole genome shotgun (WGS) entry which is preliminary data.</text>
</comment>
<dbReference type="EMBL" id="QTSU01000001">
    <property type="protein sequence ID" value="RDZ28711.1"/>
    <property type="molecule type" value="Genomic_DNA"/>
</dbReference>
<dbReference type="AlphaFoldDB" id="A0A371K451"/>
<organism evidence="1 2">
    <name type="scientific">Lysobacter silvisoli</name>
    <dbReference type="NCBI Taxonomy" id="2293254"/>
    <lineage>
        <taxon>Bacteria</taxon>
        <taxon>Pseudomonadati</taxon>
        <taxon>Pseudomonadota</taxon>
        <taxon>Gammaproteobacteria</taxon>
        <taxon>Lysobacterales</taxon>
        <taxon>Lysobacteraceae</taxon>
        <taxon>Lysobacter</taxon>
    </lineage>
</organism>